<dbReference type="Gene3D" id="2.130.10.10">
    <property type="entry name" value="YVTN repeat-like/Quinoprotein amine dehydrogenase"/>
    <property type="match status" value="1"/>
</dbReference>
<reference evidence="6 7" key="1">
    <citation type="submission" date="2016-07" db="EMBL/GenBank/DDBJ databases">
        <title>Pervasive Adenine N6-methylation of Active Genes in Fungi.</title>
        <authorList>
            <consortium name="DOE Joint Genome Institute"/>
            <person name="Mondo S.J."/>
            <person name="Dannebaum R.O."/>
            <person name="Kuo R.C."/>
            <person name="Labutti K."/>
            <person name="Haridas S."/>
            <person name="Kuo A."/>
            <person name="Salamov A."/>
            <person name="Ahrendt S.R."/>
            <person name="Lipzen A."/>
            <person name="Sullivan W."/>
            <person name="Andreopoulos W.B."/>
            <person name="Clum A."/>
            <person name="Lindquist E."/>
            <person name="Daum C."/>
            <person name="Ramamoorthy G.K."/>
            <person name="Gryganskyi A."/>
            <person name="Culley D."/>
            <person name="Magnuson J.K."/>
            <person name="James T.Y."/>
            <person name="O'Malley M.A."/>
            <person name="Stajich J.E."/>
            <person name="Spatafora J.W."/>
            <person name="Visel A."/>
            <person name="Grigoriev I.V."/>
        </authorList>
    </citation>
    <scope>NUCLEOTIDE SEQUENCE [LARGE SCALE GENOMIC DNA]</scope>
    <source>
        <strain evidence="6 7">PL171</strain>
    </source>
</reference>
<dbReference type="PANTHER" id="PTHR12616">
    <property type="entry name" value="VACUOLAR PROTEIN SORTING VPS41"/>
    <property type="match status" value="1"/>
</dbReference>
<dbReference type="InterPro" id="IPR000547">
    <property type="entry name" value="Clathrin_H-chain/VPS_repeat"/>
</dbReference>
<dbReference type="GO" id="GO:0005770">
    <property type="term" value="C:late endosome"/>
    <property type="evidence" value="ECO:0007669"/>
    <property type="project" value="TreeGrafter"/>
</dbReference>
<dbReference type="InterPro" id="IPR045111">
    <property type="entry name" value="Vps41/Vps8"/>
</dbReference>
<dbReference type="OrthoDB" id="244107at2759"/>
<dbReference type="EMBL" id="MCFL01000056">
    <property type="protein sequence ID" value="ORZ31729.1"/>
    <property type="molecule type" value="Genomic_DNA"/>
</dbReference>
<keyword evidence="1" id="KW-0813">Transport</keyword>
<dbReference type="Gene3D" id="1.25.40.10">
    <property type="entry name" value="Tetratricopeptide repeat domain"/>
    <property type="match status" value="1"/>
</dbReference>
<evidence type="ECO:0000256" key="2">
    <source>
        <dbReference type="ARBA" id="ARBA00022927"/>
    </source>
</evidence>
<dbReference type="InterPro" id="IPR057780">
    <property type="entry name" value="Beta-prop_Vps41"/>
</dbReference>
<organism evidence="6 7">
    <name type="scientific">Catenaria anguillulae PL171</name>
    <dbReference type="NCBI Taxonomy" id="765915"/>
    <lineage>
        <taxon>Eukaryota</taxon>
        <taxon>Fungi</taxon>
        <taxon>Fungi incertae sedis</taxon>
        <taxon>Blastocladiomycota</taxon>
        <taxon>Blastocladiomycetes</taxon>
        <taxon>Blastocladiales</taxon>
        <taxon>Catenariaceae</taxon>
        <taxon>Catenaria</taxon>
    </lineage>
</organism>
<dbReference type="GO" id="GO:0009267">
    <property type="term" value="P:cellular response to starvation"/>
    <property type="evidence" value="ECO:0007669"/>
    <property type="project" value="TreeGrafter"/>
</dbReference>
<dbReference type="SUPFAM" id="SSF50978">
    <property type="entry name" value="WD40 repeat-like"/>
    <property type="match status" value="1"/>
</dbReference>
<dbReference type="Pfam" id="PF23556">
    <property type="entry name" value="TPR_Vps41"/>
    <property type="match status" value="1"/>
</dbReference>
<evidence type="ECO:0000259" key="5">
    <source>
        <dbReference type="Pfam" id="PF23411"/>
    </source>
</evidence>
<feature type="compositionally biased region" description="Polar residues" evidence="4">
    <location>
        <begin position="309"/>
        <end position="321"/>
    </location>
</feature>
<dbReference type="STRING" id="765915.A0A1Y2HAY1"/>
<dbReference type="Pfam" id="PF23411">
    <property type="entry name" value="Beta-prop_Vps41"/>
    <property type="match status" value="1"/>
</dbReference>
<dbReference type="InterPro" id="IPR036322">
    <property type="entry name" value="WD40_repeat_dom_sf"/>
</dbReference>
<keyword evidence="2" id="KW-0653">Protein transport</keyword>
<sequence>MAASPPTSDSAPADPPPRPSSASNHHANDDPEADSENDNDEDNEDDDPEPNLKYSRLTGDLPTLLLTDAISAATCTDKFLLLGTYSGHVHVVDYSGTIIQSLSHHRSSVSAVCIDSTQEFVASAGEDGRVIIAGLFANDVRPFEFRRPIKCLALDPEYAKTSRFVAGGHAGEVAMFERRWTGPRKSVLDTVEGSVLAVAWRAALVAYVTEVGFGLYDVRGARIVCKSHVPFFDERPDMFRPHLVWKSDEVVVVGWQKVVQIVEVKPAMVLGMGYNASITIQATVEPVIGGIQPFQTNYLILGVWDPNDPSSHSHGNPTSSESDTDDQPTLRTPETLLLDPSTPLSPLLARDLLSIRNHDRYPPTAFSMLHVPDDPAADSMYLLVSPKDVITVRPRDVNDRIEWMLERGRYEEAVALSADATQSKNGLVKPEFRLVELGQRVLGELVDAGEVQRAAGLCGVVLGKSHELWERWVALFLEVEAIDAILDVVPVHNPVLDHTLYEVILAHALSTDFAVFRRLIDTWPTDIYTVPTVLTALEDTLTDFPTDRDLLHASVKLYAHEKLAYKQVCSLMALDDFSSAVSLLDSHAPITSPLIRQRGIEWLALCDRHYASDLTRMLQSHAIHLLVSRTHLVDPVDAAHALAANRKYLFVYLYALYTRDAHMGAAGGNAAAAHQLHGDLLDLIAEYRPASLLEFLKRSVYYPLDRALALTEKKGMLREMVYVLGRMGDHKRALVIMMDRMDDIEMAIEYAKQQQDHDLWDDLLEFAVHKPKYWAPLFKSTNLSIDPIRLIRRVPRGAQIPGLKDLLTSIVRDFTTQVEVRGQARNVLRHDVIQFMSATMRKARGGVPVDHLSRCVACGLQVGRVPKANVSVEVGTGAVAHVGGCPAIVPTVPTVGMQVREGSVGVSAAGVTASVASLWRGGGTG</sequence>
<proteinExistence type="predicted"/>
<dbReference type="SMART" id="SM00299">
    <property type="entry name" value="CLH"/>
    <property type="match status" value="1"/>
</dbReference>
<keyword evidence="7" id="KW-1185">Reference proteome</keyword>
<name>A0A1Y2HAY1_9FUNG</name>
<dbReference type="GO" id="GO:0030897">
    <property type="term" value="C:HOPS complex"/>
    <property type="evidence" value="ECO:0007669"/>
    <property type="project" value="TreeGrafter"/>
</dbReference>
<dbReference type="PROSITE" id="PS50236">
    <property type="entry name" value="CHCR"/>
    <property type="match status" value="1"/>
</dbReference>
<dbReference type="PANTHER" id="PTHR12616:SF1">
    <property type="entry name" value="VACUOLAR PROTEIN SORTING-ASSOCIATED PROTEIN 41 HOMOLOG"/>
    <property type="match status" value="1"/>
</dbReference>
<evidence type="ECO:0000256" key="4">
    <source>
        <dbReference type="SAM" id="MobiDB-lite"/>
    </source>
</evidence>
<protein>
    <recommendedName>
        <fullName evidence="5">Vps41 beta-propeller domain-containing protein</fullName>
    </recommendedName>
</protein>
<evidence type="ECO:0000256" key="3">
    <source>
        <dbReference type="PROSITE-ProRule" id="PRU01006"/>
    </source>
</evidence>
<feature type="region of interest" description="Disordered" evidence="4">
    <location>
        <begin position="309"/>
        <end position="339"/>
    </location>
</feature>
<dbReference type="InterPro" id="IPR015943">
    <property type="entry name" value="WD40/YVTN_repeat-like_dom_sf"/>
</dbReference>
<dbReference type="InterPro" id="IPR001680">
    <property type="entry name" value="WD40_rpt"/>
</dbReference>
<dbReference type="InterPro" id="IPR011990">
    <property type="entry name" value="TPR-like_helical_dom_sf"/>
</dbReference>
<dbReference type="GO" id="GO:0016236">
    <property type="term" value="P:macroautophagy"/>
    <property type="evidence" value="ECO:0007669"/>
    <property type="project" value="TreeGrafter"/>
</dbReference>
<dbReference type="GO" id="GO:0006623">
    <property type="term" value="P:protein targeting to vacuole"/>
    <property type="evidence" value="ECO:0007669"/>
    <property type="project" value="InterPro"/>
</dbReference>
<evidence type="ECO:0000256" key="1">
    <source>
        <dbReference type="ARBA" id="ARBA00022448"/>
    </source>
</evidence>
<feature type="repeat" description="CHCR" evidence="3">
    <location>
        <begin position="623"/>
        <end position="776"/>
    </location>
</feature>
<dbReference type="Proteomes" id="UP000193411">
    <property type="component" value="Unassembled WGS sequence"/>
</dbReference>
<comment type="caution">
    <text evidence="6">The sequence shown here is derived from an EMBL/GenBank/DDBJ whole genome shotgun (WGS) entry which is preliminary data.</text>
</comment>
<dbReference type="AlphaFoldDB" id="A0A1Y2HAY1"/>
<feature type="compositionally biased region" description="Low complexity" evidence="4">
    <location>
        <begin position="1"/>
        <end position="12"/>
    </location>
</feature>
<evidence type="ECO:0000313" key="7">
    <source>
        <dbReference type="Proteomes" id="UP000193411"/>
    </source>
</evidence>
<feature type="region of interest" description="Disordered" evidence="4">
    <location>
        <begin position="1"/>
        <end position="56"/>
    </location>
</feature>
<gene>
    <name evidence="6" type="ORF">BCR44DRAFT_148290</name>
</gene>
<feature type="domain" description="Vps41 beta-propeller" evidence="5">
    <location>
        <begin position="52"/>
        <end position="392"/>
    </location>
</feature>
<dbReference type="GO" id="GO:0034058">
    <property type="term" value="P:endosomal vesicle fusion"/>
    <property type="evidence" value="ECO:0007669"/>
    <property type="project" value="TreeGrafter"/>
</dbReference>
<accession>A0A1Y2HAY1</accession>
<feature type="compositionally biased region" description="Acidic residues" evidence="4">
    <location>
        <begin position="30"/>
        <end position="49"/>
    </location>
</feature>
<evidence type="ECO:0000313" key="6">
    <source>
        <dbReference type="EMBL" id="ORZ31729.1"/>
    </source>
</evidence>
<dbReference type="SMART" id="SM00320">
    <property type="entry name" value="WD40"/>
    <property type="match status" value="2"/>
</dbReference>